<evidence type="ECO:0008006" key="4">
    <source>
        <dbReference type="Google" id="ProtNLM"/>
    </source>
</evidence>
<keyword evidence="1" id="KW-0732">Signal</keyword>
<name>A0A0N0PDT2_PAPMA</name>
<dbReference type="InParanoid" id="A0A0N0PDT2"/>
<feature type="signal peptide" evidence="1">
    <location>
        <begin position="1"/>
        <end position="23"/>
    </location>
</feature>
<gene>
    <name evidence="2" type="ORF">RR48_04016</name>
</gene>
<protein>
    <recommendedName>
        <fullName evidence="4">Secreted protein</fullName>
    </recommendedName>
</protein>
<proteinExistence type="predicted"/>
<dbReference type="AlphaFoldDB" id="A0A0N0PDT2"/>
<organism evidence="2 3">
    <name type="scientific">Papilio machaon</name>
    <name type="common">Old World swallowtail butterfly</name>
    <dbReference type="NCBI Taxonomy" id="76193"/>
    <lineage>
        <taxon>Eukaryota</taxon>
        <taxon>Metazoa</taxon>
        <taxon>Ecdysozoa</taxon>
        <taxon>Arthropoda</taxon>
        <taxon>Hexapoda</taxon>
        <taxon>Insecta</taxon>
        <taxon>Pterygota</taxon>
        <taxon>Neoptera</taxon>
        <taxon>Endopterygota</taxon>
        <taxon>Lepidoptera</taxon>
        <taxon>Glossata</taxon>
        <taxon>Ditrysia</taxon>
        <taxon>Papilionoidea</taxon>
        <taxon>Papilionidae</taxon>
        <taxon>Papilioninae</taxon>
        <taxon>Papilio</taxon>
    </lineage>
</organism>
<evidence type="ECO:0000256" key="1">
    <source>
        <dbReference type="SAM" id="SignalP"/>
    </source>
</evidence>
<evidence type="ECO:0000313" key="2">
    <source>
        <dbReference type="EMBL" id="KPJ17875.1"/>
    </source>
</evidence>
<sequence length="102" mass="11023">MIVRLFSLLFVGILAVSVQNVVGNNDNEVQCMNHNRGSFIDVSVSTVEGRRAGVWRAVRTGGTITDQLSPSFAQQPSAGRSAQLSDSFIAPILSFPLIVNFK</sequence>
<feature type="chain" id="PRO_5005857428" description="Secreted protein" evidence="1">
    <location>
        <begin position="24"/>
        <end position="102"/>
    </location>
</feature>
<evidence type="ECO:0000313" key="3">
    <source>
        <dbReference type="Proteomes" id="UP000053240"/>
    </source>
</evidence>
<accession>A0A0N0PDT2</accession>
<dbReference type="EMBL" id="KQ460077">
    <property type="protein sequence ID" value="KPJ17875.1"/>
    <property type="molecule type" value="Genomic_DNA"/>
</dbReference>
<dbReference type="Proteomes" id="UP000053240">
    <property type="component" value="Unassembled WGS sequence"/>
</dbReference>
<reference evidence="2 3" key="1">
    <citation type="journal article" date="2015" name="Nat. Commun.">
        <title>Outbred genome sequencing and CRISPR/Cas9 gene editing in butterflies.</title>
        <authorList>
            <person name="Li X."/>
            <person name="Fan D."/>
            <person name="Zhang W."/>
            <person name="Liu G."/>
            <person name="Zhang L."/>
            <person name="Zhao L."/>
            <person name="Fang X."/>
            <person name="Chen L."/>
            <person name="Dong Y."/>
            <person name="Chen Y."/>
            <person name="Ding Y."/>
            <person name="Zhao R."/>
            <person name="Feng M."/>
            <person name="Zhu Y."/>
            <person name="Feng Y."/>
            <person name="Jiang X."/>
            <person name="Zhu D."/>
            <person name="Xiang H."/>
            <person name="Feng X."/>
            <person name="Li S."/>
            <person name="Wang J."/>
            <person name="Zhang G."/>
            <person name="Kronforst M.R."/>
            <person name="Wang W."/>
        </authorList>
    </citation>
    <scope>NUCLEOTIDE SEQUENCE [LARGE SCALE GENOMIC DNA]</scope>
    <source>
        <strain evidence="2">Ya'a_city_454_Pm</strain>
        <tissue evidence="2">Whole body</tissue>
    </source>
</reference>
<keyword evidence="3" id="KW-1185">Reference proteome</keyword>